<name>A0A0A9GKT6_ARUDO</name>
<sequence length="27" mass="3147">MTEWHEMITGHHKQTAIKLSVTDPLEI</sequence>
<evidence type="ECO:0000313" key="1">
    <source>
        <dbReference type="EMBL" id="JAE25735.1"/>
    </source>
</evidence>
<reference evidence="1" key="2">
    <citation type="journal article" date="2015" name="Data Brief">
        <title>Shoot transcriptome of the giant reed, Arundo donax.</title>
        <authorList>
            <person name="Barrero R.A."/>
            <person name="Guerrero F.D."/>
            <person name="Moolhuijzen P."/>
            <person name="Goolsby J.A."/>
            <person name="Tidwell J."/>
            <person name="Bellgard S.E."/>
            <person name="Bellgard M.I."/>
        </authorList>
    </citation>
    <scope>NUCLEOTIDE SEQUENCE</scope>
    <source>
        <tissue evidence="1">Shoot tissue taken approximately 20 cm above the soil surface</tissue>
    </source>
</reference>
<organism evidence="1">
    <name type="scientific">Arundo donax</name>
    <name type="common">Giant reed</name>
    <name type="synonym">Donax arundinaceus</name>
    <dbReference type="NCBI Taxonomy" id="35708"/>
    <lineage>
        <taxon>Eukaryota</taxon>
        <taxon>Viridiplantae</taxon>
        <taxon>Streptophyta</taxon>
        <taxon>Embryophyta</taxon>
        <taxon>Tracheophyta</taxon>
        <taxon>Spermatophyta</taxon>
        <taxon>Magnoliopsida</taxon>
        <taxon>Liliopsida</taxon>
        <taxon>Poales</taxon>
        <taxon>Poaceae</taxon>
        <taxon>PACMAD clade</taxon>
        <taxon>Arundinoideae</taxon>
        <taxon>Arundineae</taxon>
        <taxon>Arundo</taxon>
    </lineage>
</organism>
<dbReference type="AlphaFoldDB" id="A0A0A9GKT6"/>
<proteinExistence type="predicted"/>
<protein>
    <submittedName>
        <fullName evidence="1">Uncharacterized protein</fullName>
    </submittedName>
</protein>
<dbReference type="EMBL" id="GBRH01172161">
    <property type="protein sequence ID" value="JAE25735.1"/>
    <property type="molecule type" value="Transcribed_RNA"/>
</dbReference>
<reference evidence="1" key="1">
    <citation type="submission" date="2014-09" db="EMBL/GenBank/DDBJ databases">
        <authorList>
            <person name="Magalhaes I.L.F."/>
            <person name="Oliveira U."/>
            <person name="Santos F.R."/>
            <person name="Vidigal T.H.D.A."/>
            <person name="Brescovit A.D."/>
            <person name="Santos A.J."/>
        </authorList>
    </citation>
    <scope>NUCLEOTIDE SEQUENCE</scope>
    <source>
        <tissue evidence="1">Shoot tissue taken approximately 20 cm above the soil surface</tissue>
    </source>
</reference>
<accession>A0A0A9GKT6</accession>